<sequence>MALNLTTLAQDFVSVNTSMVYSTLDGLDNTTEAITILLILISSFGLTFYFCCRELQLVPRLRRMIRKRRRGRRNLRVHFELPFPTRRDVAASQCPSDQLPQEDRRVSRDETPPTRMEAKENIPMPKIPMETDL</sequence>
<feature type="region of interest" description="Disordered" evidence="1">
    <location>
        <begin position="88"/>
        <end position="133"/>
    </location>
</feature>
<comment type="caution">
    <text evidence="3">The sequence shown here is derived from an EMBL/GenBank/DDBJ whole genome shotgun (WGS) entry which is preliminary data.</text>
</comment>
<evidence type="ECO:0000256" key="2">
    <source>
        <dbReference type="SAM" id="Phobius"/>
    </source>
</evidence>
<dbReference type="EMBL" id="BPLQ01014830">
    <property type="protein sequence ID" value="GIY83466.1"/>
    <property type="molecule type" value="Genomic_DNA"/>
</dbReference>
<feature type="transmembrane region" description="Helical" evidence="2">
    <location>
        <begin position="33"/>
        <end position="52"/>
    </location>
</feature>
<organism evidence="3 4">
    <name type="scientific">Caerostris darwini</name>
    <dbReference type="NCBI Taxonomy" id="1538125"/>
    <lineage>
        <taxon>Eukaryota</taxon>
        <taxon>Metazoa</taxon>
        <taxon>Ecdysozoa</taxon>
        <taxon>Arthropoda</taxon>
        <taxon>Chelicerata</taxon>
        <taxon>Arachnida</taxon>
        <taxon>Araneae</taxon>
        <taxon>Araneomorphae</taxon>
        <taxon>Entelegynae</taxon>
        <taxon>Araneoidea</taxon>
        <taxon>Araneidae</taxon>
        <taxon>Caerostris</taxon>
    </lineage>
</organism>
<dbReference type="AlphaFoldDB" id="A0AAV4WKP8"/>
<protein>
    <submittedName>
        <fullName evidence="3">Uncharacterized protein</fullName>
    </submittedName>
</protein>
<keyword evidence="4" id="KW-1185">Reference proteome</keyword>
<reference evidence="3 4" key="1">
    <citation type="submission" date="2021-06" db="EMBL/GenBank/DDBJ databases">
        <title>Caerostris darwini draft genome.</title>
        <authorList>
            <person name="Kono N."/>
            <person name="Arakawa K."/>
        </authorList>
    </citation>
    <scope>NUCLEOTIDE SEQUENCE [LARGE SCALE GENOMIC DNA]</scope>
</reference>
<gene>
    <name evidence="3" type="ORF">CDAR_221301</name>
</gene>
<evidence type="ECO:0000256" key="1">
    <source>
        <dbReference type="SAM" id="MobiDB-lite"/>
    </source>
</evidence>
<evidence type="ECO:0000313" key="3">
    <source>
        <dbReference type="EMBL" id="GIY83466.1"/>
    </source>
</evidence>
<feature type="compositionally biased region" description="Basic and acidic residues" evidence="1">
    <location>
        <begin position="101"/>
        <end position="120"/>
    </location>
</feature>
<dbReference type="Proteomes" id="UP001054837">
    <property type="component" value="Unassembled WGS sequence"/>
</dbReference>
<keyword evidence="2" id="KW-0472">Membrane</keyword>
<keyword evidence="2" id="KW-0812">Transmembrane</keyword>
<evidence type="ECO:0000313" key="4">
    <source>
        <dbReference type="Proteomes" id="UP001054837"/>
    </source>
</evidence>
<name>A0AAV4WKP8_9ARAC</name>
<keyword evidence="2" id="KW-1133">Transmembrane helix</keyword>
<proteinExistence type="predicted"/>
<accession>A0AAV4WKP8</accession>